<evidence type="ECO:0000313" key="2">
    <source>
        <dbReference type="EMBL" id="SUC33769.1"/>
    </source>
</evidence>
<gene>
    <name evidence="2" type="ORF">NCTC12026_00090</name>
</gene>
<evidence type="ECO:0000313" key="3">
    <source>
        <dbReference type="Proteomes" id="UP000255129"/>
    </source>
</evidence>
<dbReference type="EMBL" id="UGUA01000001">
    <property type="protein sequence ID" value="SUC33769.1"/>
    <property type="molecule type" value="Genomic_DNA"/>
</dbReference>
<keyword evidence="1" id="KW-0812">Transmembrane</keyword>
<protein>
    <submittedName>
        <fullName evidence="2">Uncharacterized protein</fullName>
    </submittedName>
</protein>
<name>A0A379FYB5_9GAMM</name>
<accession>A0A379FYB5</accession>
<dbReference type="Proteomes" id="UP000255129">
    <property type="component" value="Unassembled WGS sequence"/>
</dbReference>
<keyword evidence="1" id="KW-0472">Membrane</keyword>
<reference evidence="2 3" key="1">
    <citation type="submission" date="2018-06" db="EMBL/GenBank/DDBJ databases">
        <authorList>
            <consortium name="Pathogen Informatics"/>
            <person name="Doyle S."/>
        </authorList>
    </citation>
    <scope>NUCLEOTIDE SEQUENCE [LARGE SCALE GENOMIC DNA]</scope>
    <source>
        <strain evidence="2 3">NCTC12026</strain>
    </source>
</reference>
<organism evidence="2 3">
    <name type="scientific">Providencia rustigianii</name>
    <dbReference type="NCBI Taxonomy" id="158850"/>
    <lineage>
        <taxon>Bacteria</taxon>
        <taxon>Pseudomonadati</taxon>
        <taxon>Pseudomonadota</taxon>
        <taxon>Gammaproteobacteria</taxon>
        <taxon>Enterobacterales</taxon>
        <taxon>Morganellaceae</taxon>
        <taxon>Providencia</taxon>
    </lineage>
</organism>
<evidence type="ECO:0000256" key="1">
    <source>
        <dbReference type="SAM" id="Phobius"/>
    </source>
</evidence>
<proteinExistence type="predicted"/>
<sequence length="109" mass="11914">MPAYLIPSLIASLFIMVFAVRVLRLLRGALLGWFCLKWFGENYAGVFIVSGLERRDLDILHGRVLAAAGGAIGDSVFVLNPDFFTVVGVKMLLVENRVYLLSGRTGGVL</sequence>
<feature type="transmembrane region" description="Helical" evidence="1">
    <location>
        <begin position="6"/>
        <end position="23"/>
    </location>
</feature>
<dbReference type="AlphaFoldDB" id="A0A379FYB5"/>
<keyword evidence="1" id="KW-1133">Transmembrane helix</keyword>